<dbReference type="EMBL" id="JAMXLR010000036">
    <property type="protein sequence ID" value="MCO6044529.1"/>
    <property type="molecule type" value="Genomic_DNA"/>
</dbReference>
<comment type="catalytic activity">
    <reaction evidence="1">
        <text>ATP + protein L-histidine = ADP + protein N-phospho-L-histidine.</text>
        <dbReference type="EC" id="2.7.13.3"/>
    </reaction>
</comment>
<accession>A0A9X2F9S3</accession>
<protein>
    <recommendedName>
        <fullName evidence="2">histidine kinase</fullName>
        <ecNumber evidence="2">2.7.13.3</ecNumber>
    </recommendedName>
</protein>
<dbReference type="InterPro" id="IPR036097">
    <property type="entry name" value="HisK_dim/P_sf"/>
</dbReference>
<gene>
    <name evidence="12" type="ORF">NG895_11490</name>
</gene>
<comment type="caution">
    <text evidence="12">The sequence shown here is derived from an EMBL/GenBank/DDBJ whole genome shotgun (WGS) entry which is preliminary data.</text>
</comment>
<dbReference type="SUPFAM" id="SSF47384">
    <property type="entry name" value="Homodimeric domain of signal transducing histidine kinase"/>
    <property type="match status" value="1"/>
</dbReference>
<evidence type="ECO:0000313" key="13">
    <source>
        <dbReference type="Proteomes" id="UP001155241"/>
    </source>
</evidence>
<evidence type="ECO:0000256" key="3">
    <source>
        <dbReference type="ARBA" id="ARBA00022553"/>
    </source>
</evidence>
<dbReference type="InterPro" id="IPR036890">
    <property type="entry name" value="HATPase_C_sf"/>
</dbReference>
<reference evidence="12" key="1">
    <citation type="submission" date="2022-06" db="EMBL/GenBank/DDBJ databases">
        <title>Aeoliella straminimaris, a novel planctomycete from sediments.</title>
        <authorList>
            <person name="Vitorino I.R."/>
            <person name="Lage O.M."/>
        </authorList>
    </citation>
    <scope>NUCLEOTIDE SEQUENCE</scope>
    <source>
        <strain evidence="12">ICT_H6.2</strain>
    </source>
</reference>
<dbReference type="SUPFAM" id="SSF55874">
    <property type="entry name" value="ATPase domain of HSP90 chaperone/DNA topoisomerase II/histidine kinase"/>
    <property type="match status" value="1"/>
</dbReference>
<sequence length="554" mass="61617">MSTRASCNIPLAIGSNAIDKAEIMLESPQTTRRAREILGARTFELYKQTDRLFAVLFVVQWIAAVAAAAWFTPLSWRGNEHYLHVHIWASVLLGGLLAAAPIAMAILKPGSMATRMTISVAQAAYSALLIHLSGGRIESHFHVFGSLAFLAFYRDWRVLVPATVVVASDHLLRGVFWPNSVFGVLTPSLGRALEHAGWVLFEDVFLVWSCIVGMRDMRQAALTQAQLEQAKASTEQIVQQRTAELQQRTEELEASVREAKLMAQKLVNAQKLESIGQLAAGISHEINTPMQFISDNTLYLKECIDRLLAMTEMYSQIADMTGPDIPWSERRRQINAMLEQSHYEELKREVPAALIESQDGIERVVTIVRAMKYFSHPGTAEKELSDLNQLVRNTVTISRNRWKYVAKVELELDENLPAIPLLPAEINQVLLNLVVNAADALREKYGDLERPAGVITIRTFCDAENANVEIEDNGDGIPEEIRCRVFDPFFTTKEVGQGTGQGLAISHDIVTNKHRGQLDFVSRMGQGTVFSLKLPIADCYHPQHPQAGVVIAAT</sequence>
<dbReference type="InterPro" id="IPR003594">
    <property type="entry name" value="HATPase_dom"/>
</dbReference>
<dbReference type="Proteomes" id="UP001155241">
    <property type="component" value="Unassembled WGS sequence"/>
</dbReference>
<name>A0A9X2F9S3_9BACT</name>
<keyword evidence="13" id="KW-1185">Reference proteome</keyword>
<keyword evidence="3" id="KW-0597">Phosphoprotein</keyword>
<keyword evidence="9" id="KW-0175">Coiled coil</keyword>
<dbReference type="PANTHER" id="PTHR43065:SF46">
    <property type="entry name" value="C4-DICARBOXYLATE TRANSPORT SENSOR PROTEIN DCTB"/>
    <property type="match status" value="1"/>
</dbReference>
<evidence type="ECO:0000256" key="7">
    <source>
        <dbReference type="ARBA" id="ARBA00022840"/>
    </source>
</evidence>
<keyword evidence="10" id="KW-0472">Membrane</keyword>
<keyword evidence="8" id="KW-0902">Two-component regulatory system</keyword>
<keyword evidence="10" id="KW-0812">Transmembrane</keyword>
<evidence type="ECO:0000256" key="1">
    <source>
        <dbReference type="ARBA" id="ARBA00000085"/>
    </source>
</evidence>
<dbReference type="Pfam" id="PF02518">
    <property type="entry name" value="HATPase_c"/>
    <property type="match status" value="1"/>
</dbReference>
<keyword evidence="4" id="KW-0808">Transferase</keyword>
<dbReference type="Gene3D" id="1.10.287.130">
    <property type="match status" value="1"/>
</dbReference>
<feature type="coiled-coil region" evidence="9">
    <location>
        <begin position="242"/>
        <end position="269"/>
    </location>
</feature>
<evidence type="ECO:0000256" key="8">
    <source>
        <dbReference type="ARBA" id="ARBA00023012"/>
    </source>
</evidence>
<dbReference type="PANTHER" id="PTHR43065">
    <property type="entry name" value="SENSOR HISTIDINE KINASE"/>
    <property type="match status" value="1"/>
</dbReference>
<feature type="transmembrane region" description="Helical" evidence="10">
    <location>
        <begin position="52"/>
        <end position="73"/>
    </location>
</feature>
<evidence type="ECO:0000256" key="6">
    <source>
        <dbReference type="ARBA" id="ARBA00022777"/>
    </source>
</evidence>
<evidence type="ECO:0000256" key="10">
    <source>
        <dbReference type="SAM" id="Phobius"/>
    </source>
</evidence>
<dbReference type="PRINTS" id="PR00344">
    <property type="entry name" value="BCTRLSENSOR"/>
</dbReference>
<proteinExistence type="predicted"/>
<organism evidence="12 13">
    <name type="scientific">Aeoliella straminimaris</name>
    <dbReference type="NCBI Taxonomy" id="2954799"/>
    <lineage>
        <taxon>Bacteria</taxon>
        <taxon>Pseudomonadati</taxon>
        <taxon>Planctomycetota</taxon>
        <taxon>Planctomycetia</taxon>
        <taxon>Pirellulales</taxon>
        <taxon>Lacipirellulaceae</taxon>
        <taxon>Aeoliella</taxon>
    </lineage>
</organism>
<evidence type="ECO:0000256" key="2">
    <source>
        <dbReference type="ARBA" id="ARBA00012438"/>
    </source>
</evidence>
<dbReference type="Gene3D" id="3.30.565.10">
    <property type="entry name" value="Histidine kinase-like ATPase, C-terminal domain"/>
    <property type="match status" value="1"/>
</dbReference>
<dbReference type="InterPro" id="IPR003661">
    <property type="entry name" value="HisK_dim/P_dom"/>
</dbReference>
<keyword evidence="10" id="KW-1133">Transmembrane helix</keyword>
<dbReference type="GO" id="GO:0000155">
    <property type="term" value="F:phosphorelay sensor kinase activity"/>
    <property type="evidence" value="ECO:0007669"/>
    <property type="project" value="InterPro"/>
</dbReference>
<evidence type="ECO:0000256" key="9">
    <source>
        <dbReference type="SAM" id="Coils"/>
    </source>
</evidence>
<feature type="domain" description="Histidine kinase" evidence="11">
    <location>
        <begin position="281"/>
        <end position="538"/>
    </location>
</feature>
<dbReference type="CDD" id="cd00082">
    <property type="entry name" value="HisKA"/>
    <property type="match status" value="1"/>
</dbReference>
<dbReference type="SMART" id="SM00387">
    <property type="entry name" value="HATPase_c"/>
    <property type="match status" value="1"/>
</dbReference>
<dbReference type="RefSeq" id="WP_252852635.1">
    <property type="nucleotide sequence ID" value="NZ_JAMXLR010000036.1"/>
</dbReference>
<dbReference type="EC" id="2.7.13.3" evidence="2"/>
<keyword evidence="5" id="KW-0547">Nucleotide-binding</keyword>
<dbReference type="InterPro" id="IPR005467">
    <property type="entry name" value="His_kinase_dom"/>
</dbReference>
<evidence type="ECO:0000256" key="4">
    <source>
        <dbReference type="ARBA" id="ARBA00022679"/>
    </source>
</evidence>
<feature type="transmembrane region" description="Helical" evidence="10">
    <location>
        <begin position="85"/>
        <end position="107"/>
    </location>
</feature>
<keyword evidence="7 12" id="KW-0067">ATP-binding</keyword>
<dbReference type="InterPro" id="IPR004358">
    <property type="entry name" value="Sig_transdc_His_kin-like_C"/>
</dbReference>
<keyword evidence="6" id="KW-0418">Kinase</keyword>
<dbReference type="GO" id="GO:0005524">
    <property type="term" value="F:ATP binding"/>
    <property type="evidence" value="ECO:0007669"/>
    <property type="project" value="UniProtKB-KW"/>
</dbReference>
<evidence type="ECO:0000259" key="11">
    <source>
        <dbReference type="PROSITE" id="PS50109"/>
    </source>
</evidence>
<evidence type="ECO:0000256" key="5">
    <source>
        <dbReference type="ARBA" id="ARBA00022741"/>
    </source>
</evidence>
<dbReference type="PROSITE" id="PS50109">
    <property type="entry name" value="HIS_KIN"/>
    <property type="match status" value="1"/>
</dbReference>
<evidence type="ECO:0000313" key="12">
    <source>
        <dbReference type="EMBL" id="MCO6044529.1"/>
    </source>
</evidence>
<dbReference type="AlphaFoldDB" id="A0A9X2F9S3"/>